<keyword evidence="2" id="KW-1133">Transmembrane helix</keyword>
<reference evidence="3" key="1">
    <citation type="submission" date="2022-11" db="UniProtKB">
        <authorList>
            <consortium name="EnsemblMetazoa"/>
        </authorList>
    </citation>
    <scope>IDENTIFICATION</scope>
</reference>
<keyword evidence="2" id="KW-0472">Membrane</keyword>
<feature type="transmembrane region" description="Helical" evidence="2">
    <location>
        <begin position="47"/>
        <end position="70"/>
    </location>
</feature>
<proteinExistence type="predicted"/>
<dbReference type="EnsemblMetazoa" id="XM_038196972.1">
    <property type="protein sequence ID" value="XP_038052900.1"/>
    <property type="gene ID" value="LOC119725541"/>
</dbReference>
<dbReference type="AlphaFoldDB" id="A0A913ZP56"/>
<evidence type="ECO:0000256" key="2">
    <source>
        <dbReference type="SAM" id="Phobius"/>
    </source>
</evidence>
<evidence type="ECO:0000256" key="1">
    <source>
        <dbReference type="SAM" id="MobiDB-lite"/>
    </source>
</evidence>
<protein>
    <submittedName>
        <fullName evidence="3">Uncharacterized protein</fullName>
    </submittedName>
</protein>
<feature type="compositionally biased region" description="Basic and acidic residues" evidence="1">
    <location>
        <begin position="125"/>
        <end position="152"/>
    </location>
</feature>
<evidence type="ECO:0000313" key="3">
    <source>
        <dbReference type="EnsemblMetazoa" id="XP_038052900.1"/>
    </source>
</evidence>
<dbReference type="Proteomes" id="UP000887568">
    <property type="component" value="Unplaced"/>
</dbReference>
<feature type="region of interest" description="Disordered" evidence="1">
    <location>
        <begin position="87"/>
        <end position="184"/>
    </location>
</feature>
<sequence length="184" mass="18651">MVQLSVNVDGQKGDQVKKSPDSVEVPIPAKPYAPVAVKRGRCCSKTVVCISVISVVILLVVGATLLGVFLSRHKSWEDCFNWDDTHQDEGSHSGGGSHGDGPHHGGGSHGPHGNWTHGGHGGHGGGHDGDHGGHGHGGGDDGDHGGHGHGGGDDGNNGGHGGEEDGGGHRYPGNEGDHFPDGRP</sequence>
<feature type="compositionally biased region" description="Basic and acidic residues" evidence="1">
    <location>
        <begin position="175"/>
        <end position="184"/>
    </location>
</feature>
<feature type="compositionally biased region" description="Gly residues" evidence="1">
    <location>
        <begin position="92"/>
        <end position="124"/>
    </location>
</feature>
<accession>A0A913ZP56</accession>
<dbReference type="OMA" id="DDTHQDE"/>
<keyword evidence="2" id="KW-0812">Transmembrane</keyword>
<evidence type="ECO:0000313" key="4">
    <source>
        <dbReference type="Proteomes" id="UP000887568"/>
    </source>
</evidence>
<feature type="region of interest" description="Disordered" evidence="1">
    <location>
        <begin position="1"/>
        <end position="25"/>
    </location>
</feature>
<keyword evidence="4" id="KW-1185">Reference proteome</keyword>
<dbReference type="GeneID" id="119725541"/>
<feature type="compositionally biased region" description="Basic and acidic residues" evidence="1">
    <location>
        <begin position="11"/>
        <end position="21"/>
    </location>
</feature>
<name>A0A913ZP56_PATMI</name>
<dbReference type="RefSeq" id="XP_038052900.1">
    <property type="nucleotide sequence ID" value="XM_038196972.1"/>
</dbReference>
<organism evidence="3 4">
    <name type="scientific">Patiria miniata</name>
    <name type="common">Bat star</name>
    <name type="synonym">Asterina miniata</name>
    <dbReference type="NCBI Taxonomy" id="46514"/>
    <lineage>
        <taxon>Eukaryota</taxon>
        <taxon>Metazoa</taxon>
        <taxon>Echinodermata</taxon>
        <taxon>Eleutherozoa</taxon>
        <taxon>Asterozoa</taxon>
        <taxon>Asteroidea</taxon>
        <taxon>Valvatacea</taxon>
        <taxon>Valvatida</taxon>
        <taxon>Asterinidae</taxon>
        <taxon>Patiria</taxon>
    </lineage>
</organism>
<dbReference type="OrthoDB" id="10584286at2759"/>